<gene>
    <name evidence="1" type="ORF">GGQ66_001603</name>
</gene>
<proteinExistence type="predicted"/>
<evidence type="ECO:0000313" key="2">
    <source>
        <dbReference type="Proteomes" id="UP000584824"/>
    </source>
</evidence>
<dbReference type="EMBL" id="JACIDU010000005">
    <property type="protein sequence ID" value="MBB4103048.1"/>
    <property type="molecule type" value="Genomic_DNA"/>
</dbReference>
<protein>
    <submittedName>
        <fullName evidence="1">Uncharacterized protein</fullName>
    </submittedName>
</protein>
<dbReference type="Proteomes" id="UP000584824">
    <property type="component" value="Unassembled WGS sequence"/>
</dbReference>
<dbReference type="AlphaFoldDB" id="A0A7W6K0R7"/>
<comment type="caution">
    <text evidence="1">The sequence shown here is derived from an EMBL/GenBank/DDBJ whole genome shotgun (WGS) entry which is preliminary data.</text>
</comment>
<accession>A0A7W6K0R7</accession>
<keyword evidence="2" id="KW-1185">Reference proteome</keyword>
<dbReference type="RefSeq" id="WP_183791207.1">
    <property type="nucleotide sequence ID" value="NZ_JACIDU010000005.1"/>
</dbReference>
<sequence length="70" mass="8075">MRVLEKSRGYFRGTHKGATIEIERTTLFLPHRFYITVTWKDGGKLYDGFAPPEITTMREAKRDAIRGACL</sequence>
<name>A0A7W6K0R7_9HYPH</name>
<reference evidence="1 2" key="1">
    <citation type="submission" date="2020-08" db="EMBL/GenBank/DDBJ databases">
        <title>Genomic Encyclopedia of Type Strains, Phase IV (KMG-IV): sequencing the most valuable type-strain genomes for metagenomic binning, comparative biology and taxonomic classification.</title>
        <authorList>
            <person name="Goeker M."/>
        </authorList>
    </citation>
    <scope>NUCLEOTIDE SEQUENCE [LARGE SCALE GENOMIC DNA]</scope>
    <source>
        <strain evidence="1 2">DSM 26385</strain>
    </source>
</reference>
<evidence type="ECO:0000313" key="1">
    <source>
        <dbReference type="EMBL" id="MBB4103048.1"/>
    </source>
</evidence>
<organism evidence="1 2">
    <name type="scientific">Allorhizobium borbori</name>
    <dbReference type="NCBI Taxonomy" id="485907"/>
    <lineage>
        <taxon>Bacteria</taxon>
        <taxon>Pseudomonadati</taxon>
        <taxon>Pseudomonadota</taxon>
        <taxon>Alphaproteobacteria</taxon>
        <taxon>Hyphomicrobiales</taxon>
        <taxon>Rhizobiaceae</taxon>
        <taxon>Rhizobium/Agrobacterium group</taxon>
        <taxon>Allorhizobium</taxon>
    </lineage>
</organism>